<evidence type="ECO:0000256" key="1">
    <source>
        <dbReference type="ARBA" id="ARBA00004442"/>
    </source>
</evidence>
<keyword evidence="6" id="KW-0472">Membrane</keyword>
<keyword evidence="4" id="KW-1134">Transmembrane beta strand</keyword>
<keyword evidence="8" id="KW-0175">Coiled coil</keyword>
<dbReference type="Gene3D" id="1.20.1600.10">
    <property type="entry name" value="Outer membrane efflux proteins (OEP)"/>
    <property type="match status" value="1"/>
</dbReference>
<dbReference type="PANTHER" id="PTHR30026:SF20">
    <property type="entry name" value="OUTER MEMBRANE PROTEIN TOLC"/>
    <property type="match status" value="1"/>
</dbReference>
<feature type="coiled-coil region" evidence="8">
    <location>
        <begin position="373"/>
        <end position="400"/>
    </location>
</feature>
<evidence type="ECO:0000256" key="2">
    <source>
        <dbReference type="ARBA" id="ARBA00007613"/>
    </source>
</evidence>
<dbReference type="SUPFAM" id="SSF56954">
    <property type="entry name" value="Outer membrane efflux proteins (OEP)"/>
    <property type="match status" value="1"/>
</dbReference>
<dbReference type="InterPro" id="IPR051906">
    <property type="entry name" value="TolC-like"/>
</dbReference>
<dbReference type="Pfam" id="PF02321">
    <property type="entry name" value="OEP"/>
    <property type="match status" value="2"/>
</dbReference>
<name>A0ABT3CZU0_9BACT</name>
<keyword evidence="7" id="KW-0998">Cell outer membrane</keyword>
<evidence type="ECO:0000256" key="7">
    <source>
        <dbReference type="ARBA" id="ARBA00023237"/>
    </source>
</evidence>
<accession>A0ABT3CZU0</accession>
<dbReference type="RefSeq" id="WP_264140009.1">
    <property type="nucleotide sequence ID" value="NZ_JAOYOD010000001.1"/>
</dbReference>
<reference evidence="9 10" key="1">
    <citation type="submission" date="2022-10" db="EMBL/GenBank/DDBJ databases">
        <title>Comparative genomics and taxonomic characterization of three novel marine species of genus Reichenbachiella exhibiting antioxidant and polysaccharide degradation activities.</title>
        <authorList>
            <person name="Muhammad N."/>
            <person name="Lee Y.-J."/>
            <person name="Ko J."/>
            <person name="Kim S.-G."/>
        </authorList>
    </citation>
    <scope>NUCLEOTIDE SEQUENCE [LARGE SCALE GENOMIC DNA]</scope>
    <source>
        <strain evidence="9 10">ABR2-5</strain>
    </source>
</reference>
<proteinExistence type="inferred from homology"/>
<evidence type="ECO:0000256" key="5">
    <source>
        <dbReference type="ARBA" id="ARBA00022692"/>
    </source>
</evidence>
<dbReference type="PANTHER" id="PTHR30026">
    <property type="entry name" value="OUTER MEMBRANE PROTEIN TOLC"/>
    <property type="match status" value="1"/>
</dbReference>
<keyword evidence="3" id="KW-0813">Transport</keyword>
<evidence type="ECO:0000313" key="9">
    <source>
        <dbReference type="EMBL" id="MCV9389094.1"/>
    </source>
</evidence>
<evidence type="ECO:0000256" key="6">
    <source>
        <dbReference type="ARBA" id="ARBA00023136"/>
    </source>
</evidence>
<organism evidence="9 10">
    <name type="scientific">Reichenbachiella ulvae</name>
    <dbReference type="NCBI Taxonomy" id="2980104"/>
    <lineage>
        <taxon>Bacteria</taxon>
        <taxon>Pseudomonadati</taxon>
        <taxon>Bacteroidota</taxon>
        <taxon>Cytophagia</taxon>
        <taxon>Cytophagales</taxon>
        <taxon>Reichenbachiellaceae</taxon>
        <taxon>Reichenbachiella</taxon>
    </lineage>
</organism>
<keyword evidence="5" id="KW-0812">Transmembrane</keyword>
<evidence type="ECO:0000256" key="3">
    <source>
        <dbReference type="ARBA" id="ARBA00022448"/>
    </source>
</evidence>
<comment type="caution">
    <text evidence="9">The sequence shown here is derived from an EMBL/GenBank/DDBJ whole genome shotgun (WGS) entry which is preliminary data.</text>
</comment>
<dbReference type="EMBL" id="JAOYOD010000001">
    <property type="protein sequence ID" value="MCV9389094.1"/>
    <property type="molecule type" value="Genomic_DNA"/>
</dbReference>
<evidence type="ECO:0000256" key="8">
    <source>
        <dbReference type="SAM" id="Coils"/>
    </source>
</evidence>
<evidence type="ECO:0000256" key="4">
    <source>
        <dbReference type="ARBA" id="ARBA00022452"/>
    </source>
</evidence>
<comment type="subcellular location">
    <subcellularLocation>
        <location evidence="1">Cell outer membrane</location>
    </subcellularLocation>
</comment>
<comment type="similarity">
    <text evidence="2">Belongs to the outer membrane factor (OMF) (TC 1.B.17) family.</text>
</comment>
<protein>
    <submittedName>
        <fullName evidence="9">TolC family protein</fullName>
    </submittedName>
</protein>
<keyword evidence="10" id="KW-1185">Reference proteome</keyword>
<sequence length="453" mass="51832">MKSILVVIMLLMGYWLCAQPVDSLNREVRVLTLDECMQVAMDNNIQLKRVQNDARIADANYFQSLMEFLPSVGVSMNYDLYNGTFFDNTAARQVTEVTNSSSPRLDASWTIFNGFSTHYNRQSALNQKEASTYAVEEQKQSVESNVLAAYLSVVLDKENIKISEGRIALLESQLLREKKRNEIGVGNLEEVYNFQSQLANENLTLVNRKNALMTDMLRLLQTLQLEVSRDYDVAPYDFDLDPDLVEIERFDEVLESSIAYSPGIKRAMSNAESASYQFKSARAQHLPTVSLFARIGSSYSSNGARNPKNGVNDANATFGEQMDWNRYDYVNLSVSLPIFYNWRLRNATQVAKINRENASLDLKQTELDMTNTIQQVYLDLVSAQETYKAAEENLMALNQSFEYVATRYENGNTDFYTYLESLNNKNRAEIELVNAKYRIVFRKKILDVYRGQL</sequence>
<dbReference type="Proteomes" id="UP001300692">
    <property type="component" value="Unassembled WGS sequence"/>
</dbReference>
<dbReference type="InterPro" id="IPR003423">
    <property type="entry name" value="OMP_efflux"/>
</dbReference>
<gene>
    <name evidence="9" type="ORF">N7U62_20645</name>
</gene>
<evidence type="ECO:0000313" key="10">
    <source>
        <dbReference type="Proteomes" id="UP001300692"/>
    </source>
</evidence>